<evidence type="ECO:0000313" key="2">
    <source>
        <dbReference type="Proteomes" id="UP000763088"/>
    </source>
</evidence>
<name>A0A928BVQ2_XYLRU</name>
<organism evidence="1 2">
    <name type="scientific">Xylanibacter ruminicola</name>
    <name type="common">Prevotella ruminicola</name>
    <dbReference type="NCBI Taxonomy" id="839"/>
    <lineage>
        <taxon>Bacteria</taxon>
        <taxon>Pseudomonadati</taxon>
        <taxon>Bacteroidota</taxon>
        <taxon>Bacteroidia</taxon>
        <taxon>Bacteroidales</taxon>
        <taxon>Prevotellaceae</taxon>
        <taxon>Xylanibacter</taxon>
    </lineage>
</organism>
<dbReference type="Proteomes" id="UP000763088">
    <property type="component" value="Unassembled WGS sequence"/>
</dbReference>
<dbReference type="EMBL" id="SUYD01000013">
    <property type="protein sequence ID" value="MBE6266962.1"/>
    <property type="molecule type" value="Genomic_DNA"/>
</dbReference>
<proteinExistence type="predicted"/>
<accession>A0A928BVQ2</accession>
<evidence type="ECO:0000313" key="1">
    <source>
        <dbReference type="EMBL" id="MBE6266962.1"/>
    </source>
</evidence>
<protein>
    <submittedName>
        <fullName evidence="1">Uncharacterized protein</fullName>
    </submittedName>
</protein>
<dbReference type="AlphaFoldDB" id="A0A928BVQ2"/>
<reference evidence="1" key="1">
    <citation type="submission" date="2019-04" db="EMBL/GenBank/DDBJ databases">
        <title>Evolution of Biomass-Degrading Anaerobic Consortia Revealed by Metagenomics.</title>
        <authorList>
            <person name="Peng X."/>
        </authorList>
    </citation>
    <scope>NUCLEOTIDE SEQUENCE</scope>
    <source>
        <strain evidence="1">SIG141</strain>
    </source>
</reference>
<sequence>MMFVTTYQSVGGWKTSGKEFLKEANGKIIKFAAKLTPEQFGVVQYISTLFGKWIPYDDQTWIVEY</sequence>
<gene>
    <name evidence="1" type="ORF">E7102_10960</name>
</gene>
<comment type="caution">
    <text evidence="1">The sequence shown here is derived from an EMBL/GenBank/DDBJ whole genome shotgun (WGS) entry which is preliminary data.</text>
</comment>